<name>A0A4R8WR71_9MICO</name>
<organism evidence="6 7">
    <name type="scientific">Cryobacterium algoritolerans</name>
    <dbReference type="NCBI Taxonomy" id="1259184"/>
    <lineage>
        <taxon>Bacteria</taxon>
        <taxon>Bacillati</taxon>
        <taxon>Actinomycetota</taxon>
        <taxon>Actinomycetes</taxon>
        <taxon>Micrococcales</taxon>
        <taxon>Microbacteriaceae</taxon>
        <taxon>Cryobacterium</taxon>
    </lineage>
</organism>
<evidence type="ECO:0000256" key="1">
    <source>
        <dbReference type="ARBA" id="ARBA00009437"/>
    </source>
</evidence>
<evidence type="ECO:0000259" key="5">
    <source>
        <dbReference type="PROSITE" id="PS50931"/>
    </source>
</evidence>
<dbReference type="RefSeq" id="WP_134567539.1">
    <property type="nucleotide sequence ID" value="NZ_SOFP01000047.1"/>
</dbReference>
<dbReference type="AlphaFoldDB" id="A0A4R8WR71"/>
<dbReference type="Gene3D" id="3.40.190.290">
    <property type="match status" value="1"/>
</dbReference>
<dbReference type="PANTHER" id="PTHR30346:SF28">
    <property type="entry name" value="HTH-TYPE TRANSCRIPTIONAL REGULATOR CYNR"/>
    <property type="match status" value="1"/>
</dbReference>
<evidence type="ECO:0000256" key="2">
    <source>
        <dbReference type="ARBA" id="ARBA00023015"/>
    </source>
</evidence>
<dbReference type="SUPFAM" id="SSF46785">
    <property type="entry name" value="Winged helix' DNA-binding domain"/>
    <property type="match status" value="1"/>
</dbReference>
<keyword evidence="4" id="KW-0804">Transcription</keyword>
<dbReference type="Pfam" id="PF03466">
    <property type="entry name" value="LysR_substrate"/>
    <property type="match status" value="1"/>
</dbReference>
<evidence type="ECO:0000256" key="4">
    <source>
        <dbReference type="ARBA" id="ARBA00023163"/>
    </source>
</evidence>
<keyword evidence="7" id="KW-1185">Reference proteome</keyword>
<dbReference type="PROSITE" id="PS50931">
    <property type="entry name" value="HTH_LYSR"/>
    <property type="match status" value="1"/>
</dbReference>
<dbReference type="PANTHER" id="PTHR30346">
    <property type="entry name" value="TRANSCRIPTIONAL DUAL REGULATOR HCAR-RELATED"/>
    <property type="match status" value="1"/>
</dbReference>
<dbReference type="Gene3D" id="1.10.10.10">
    <property type="entry name" value="Winged helix-like DNA-binding domain superfamily/Winged helix DNA-binding domain"/>
    <property type="match status" value="1"/>
</dbReference>
<reference evidence="6 7" key="1">
    <citation type="submission" date="2019-03" db="EMBL/GenBank/DDBJ databases">
        <title>Genomics of glacier-inhabiting Cryobacterium strains.</title>
        <authorList>
            <person name="Liu Q."/>
            <person name="Xin Y.-H."/>
        </authorList>
    </citation>
    <scope>NUCLEOTIDE SEQUENCE [LARGE SCALE GENOMIC DNA]</scope>
    <source>
        <strain evidence="6 7">MDT1-3</strain>
    </source>
</reference>
<comment type="caution">
    <text evidence="6">The sequence shown here is derived from an EMBL/GenBank/DDBJ whole genome shotgun (WGS) entry which is preliminary data.</text>
</comment>
<proteinExistence type="inferred from homology"/>
<dbReference type="InterPro" id="IPR000847">
    <property type="entry name" value="LysR_HTH_N"/>
</dbReference>
<dbReference type="Pfam" id="PF00126">
    <property type="entry name" value="HTH_1"/>
    <property type="match status" value="1"/>
</dbReference>
<keyword evidence="2" id="KW-0805">Transcription regulation</keyword>
<dbReference type="InterPro" id="IPR036390">
    <property type="entry name" value="WH_DNA-bd_sf"/>
</dbReference>
<feature type="domain" description="HTH lysR-type" evidence="5">
    <location>
        <begin position="1"/>
        <end position="58"/>
    </location>
</feature>
<dbReference type="SUPFAM" id="SSF53850">
    <property type="entry name" value="Periplasmic binding protein-like II"/>
    <property type="match status" value="1"/>
</dbReference>
<dbReference type="GO" id="GO:0032993">
    <property type="term" value="C:protein-DNA complex"/>
    <property type="evidence" value="ECO:0007669"/>
    <property type="project" value="TreeGrafter"/>
</dbReference>
<dbReference type="GO" id="GO:0003700">
    <property type="term" value="F:DNA-binding transcription factor activity"/>
    <property type="evidence" value="ECO:0007669"/>
    <property type="project" value="InterPro"/>
</dbReference>
<evidence type="ECO:0000313" key="6">
    <source>
        <dbReference type="EMBL" id="TFC14705.1"/>
    </source>
</evidence>
<dbReference type="Proteomes" id="UP000298412">
    <property type="component" value="Unassembled WGS sequence"/>
</dbReference>
<protein>
    <submittedName>
        <fullName evidence="6">LysR family transcriptional regulator</fullName>
    </submittedName>
</protein>
<evidence type="ECO:0000256" key="3">
    <source>
        <dbReference type="ARBA" id="ARBA00023125"/>
    </source>
</evidence>
<dbReference type="PRINTS" id="PR00039">
    <property type="entry name" value="HTHLYSR"/>
</dbReference>
<dbReference type="InterPro" id="IPR036388">
    <property type="entry name" value="WH-like_DNA-bd_sf"/>
</dbReference>
<dbReference type="FunFam" id="1.10.10.10:FF:000001">
    <property type="entry name" value="LysR family transcriptional regulator"/>
    <property type="match status" value="1"/>
</dbReference>
<comment type="similarity">
    <text evidence="1">Belongs to the LysR transcriptional regulatory family.</text>
</comment>
<keyword evidence="3" id="KW-0238">DNA-binding</keyword>
<gene>
    <name evidence="6" type="ORF">E3O19_11005</name>
</gene>
<evidence type="ECO:0000313" key="7">
    <source>
        <dbReference type="Proteomes" id="UP000298412"/>
    </source>
</evidence>
<dbReference type="GO" id="GO:0003677">
    <property type="term" value="F:DNA binding"/>
    <property type="evidence" value="ECO:0007669"/>
    <property type="project" value="UniProtKB-KW"/>
</dbReference>
<dbReference type="EMBL" id="SOFP01000047">
    <property type="protein sequence ID" value="TFC14705.1"/>
    <property type="molecule type" value="Genomic_DNA"/>
</dbReference>
<dbReference type="OrthoDB" id="3636008at2"/>
<sequence>MELRQLEYLVAVVEEASFTRAGERMLVSQSGISAQIRQLEREVGQQLLDRSGRAVQATQVGAAMLPFARAAIAAVVNARLAVDEVTNLIRGHARIGMVTACSIPVVFDLLAQFHDTYPGVSLTLTEDYSTALSEDVLKGHLDLALVGVAGKLPDGLASHVLVDDMLVAAVPQAHPLFSRSEIAFSQLEEYPIITMPRGTGIRSAFDDGCQRAGISPRITCAASTSDAIARLTVRGLGVAVLTESMVPEYEDLHAVTLTGSAPRSRLEFIWRAAGPRAPAAQKLIDMMNANLAN</sequence>
<accession>A0A4R8WR71</accession>
<dbReference type="InterPro" id="IPR005119">
    <property type="entry name" value="LysR_subst-bd"/>
</dbReference>